<keyword evidence="2 5" id="KW-0812">Transmembrane</keyword>
<evidence type="ECO:0000256" key="5">
    <source>
        <dbReference type="SAM" id="Phobius"/>
    </source>
</evidence>
<feature type="transmembrane region" description="Helical" evidence="5">
    <location>
        <begin position="178"/>
        <end position="196"/>
    </location>
</feature>
<keyword evidence="3 5" id="KW-1133">Transmembrane helix</keyword>
<keyword evidence="7" id="KW-1185">Reference proteome</keyword>
<dbReference type="EMBL" id="JABEYC010000279">
    <property type="protein sequence ID" value="KAF4979769.1"/>
    <property type="molecule type" value="Genomic_DNA"/>
</dbReference>
<proteinExistence type="predicted"/>
<feature type="transmembrane region" description="Helical" evidence="5">
    <location>
        <begin position="110"/>
        <end position="129"/>
    </location>
</feature>
<comment type="caution">
    <text evidence="6">The sequence shown here is derived from an EMBL/GenBank/DDBJ whole genome shotgun (WGS) entry which is preliminary data.</text>
</comment>
<reference evidence="6" key="1">
    <citation type="journal article" date="2020" name="BMC Genomics">
        <title>Correction to: Identification and distribution of gene clusters required for synthesis of sphingolipid metabolism inhibitors in diverse species of the filamentous fungus Fusarium.</title>
        <authorList>
            <person name="Kim H.S."/>
            <person name="Lohmar J.M."/>
            <person name="Busman M."/>
            <person name="Brown D.W."/>
            <person name="Naumann T.A."/>
            <person name="Divon H.H."/>
            <person name="Lysoe E."/>
            <person name="Uhlig S."/>
            <person name="Proctor R.H."/>
        </authorList>
    </citation>
    <scope>NUCLEOTIDE SEQUENCE</scope>
    <source>
        <strain evidence="6">NRRL 22465</strain>
    </source>
</reference>
<evidence type="ECO:0000256" key="3">
    <source>
        <dbReference type="ARBA" id="ARBA00022989"/>
    </source>
</evidence>
<keyword evidence="4 5" id="KW-0472">Membrane</keyword>
<feature type="transmembrane region" description="Helical" evidence="5">
    <location>
        <begin position="208"/>
        <end position="229"/>
    </location>
</feature>
<dbReference type="OrthoDB" id="6612291at2759"/>
<evidence type="ECO:0000313" key="7">
    <source>
        <dbReference type="Proteomes" id="UP000635477"/>
    </source>
</evidence>
<protein>
    <recommendedName>
        <fullName evidence="8">Major facilitator superfamily (MFS) profile domain-containing protein</fullName>
    </recommendedName>
</protein>
<dbReference type="InterPro" id="IPR050360">
    <property type="entry name" value="MFS_Sugar_Transporters"/>
</dbReference>
<dbReference type="InterPro" id="IPR005828">
    <property type="entry name" value="MFS_sugar_transport-like"/>
</dbReference>
<evidence type="ECO:0000313" key="6">
    <source>
        <dbReference type="EMBL" id="KAF4979769.1"/>
    </source>
</evidence>
<sequence length="286" mass="31957">MVIPTAILAVVGWLVRHERLTEAQESLERLSSGENLNIDHTIAVMQHVKSVEKNLGYGGASFADLFKGSNRRRTEICCMVWSCQASCGATLTGYAPYLLEQAGFESSKSFSLATGMYGLGIFGGIASWFCRLLLADDATNWVLGCLIIFVEFTYNLTISPTCYVIVAEIPSTRLRVRTVAFARVVYNLFTIVNNVVAPQLLIPTAWGLAGKSCLVYAVTSFLCLIWCYFRLPETKKLSYLELDLLFDKRAPTAKFEELHERLTNSAYLSASRAERMNNAWHGWLAY</sequence>
<dbReference type="GO" id="GO:0016020">
    <property type="term" value="C:membrane"/>
    <property type="evidence" value="ECO:0007669"/>
    <property type="project" value="UniProtKB-SubCell"/>
</dbReference>
<name>A0A8H4UN75_9HYPO</name>
<dbReference type="GO" id="GO:0005351">
    <property type="term" value="F:carbohydrate:proton symporter activity"/>
    <property type="evidence" value="ECO:0007669"/>
    <property type="project" value="TreeGrafter"/>
</dbReference>
<feature type="transmembrane region" description="Helical" evidence="5">
    <location>
        <begin position="141"/>
        <end position="166"/>
    </location>
</feature>
<dbReference type="PANTHER" id="PTHR48022:SF49">
    <property type="entry name" value="SUGAR TRANSPORTER, PUTATIVE (AFU_ORTHOLOGUE AFUA_8G01340)-RELATED"/>
    <property type="match status" value="1"/>
</dbReference>
<dbReference type="Pfam" id="PF00083">
    <property type="entry name" value="Sugar_tr"/>
    <property type="match status" value="1"/>
</dbReference>
<evidence type="ECO:0000256" key="2">
    <source>
        <dbReference type="ARBA" id="ARBA00022692"/>
    </source>
</evidence>
<reference evidence="6" key="2">
    <citation type="submission" date="2020-05" db="EMBL/GenBank/DDBJ databases">
        <authorList>
            <person name="Kim H.-S."/>
            <person name="Proctor R.H."/>
            <person name="Brown D.W."/>
        </authorList>
    </citation>
    <scope>NUCLEOTIDE SEQUENCE</scope>
    <source>
        <strain evidence="6">NRRL 22465</strain>
    </source>
</reference>
<gene>
    <name evidence="6" type="ORF">FZEAL_4073</name>
</gene>
<dbReference type="Gene3D" id="1.20.1250.20">
    <property type="entry name" value="MFS general substrate transporter like domains"/>
    <property type="match status" value="1"/>
</dbReference>
<dbReference type="PANTHER" id="PTHR48022">
    <property type="entry name" value="PLASTIDIC GLUCOSE TRANSPORTER 4"/>
    <property type="match status" value="1"/>
</dbReference>
<evidence type="ECO:0000256" key="4">
    <source>
        <dbReference type="ARBA" id="ARBA00023136"/>
    </source>
</evidence>
<evidence type="ECO:0008006" key="8">
    <source>
        <dbReference type="Google" id="ProtNLM"/>
    </source>
</evidence>
<dbReference type="InterPro" id="IPR036259">
    <property type="entry name" value="MFS_trans_sf"/>
</dbReference>
<organism evidence="6 7">
    <name type="scientific">Fusarium zealandicum</name>
    <dbReference type="NCBI Taxonomy" id="1053134"/>
    <lineage>
        <taxon>Eukaryota</taxon>
        <taxon>Fungi</taxon>
        <taxon>Dikarya</taxon>
        <taxon>Ascomycota</taxon>
        <taxon>Pezizomycotina</taxon>
        <taxon>Sordariomycetes</taxon>
        <taxon>Hypocreomycetidae</taxon>
        <taxon>Hypocreales</taxon>
        <taxon>Nectriaceae</taxon>
        <taxon>Fusarium</taxon>
        <taxon>Fusarium staphyleae species complex</taxon>
    </lineage>
</organism>
<dbReference type="AlphaFoldDB" id="A0A8H4UN75"/>
<dbReference type="Proteomes" id="UP000635477">
    <property type="component" value="Unassembled WGS sequence"/>
</dbReference>
<comment type="subcellular location">
    <subcellularLocation>
        <location evidence="1">Membrane</location>
        <topology evidence="1">Multi-pass membrane protein</topology>
    </subcellularLocation>
</comment>
<dbReference type="SUPFAM" id="SSF103473">
    <property type="entry name" value="MFS general substrate transporter"/>
    <property type="match status" value="1"/>
</dbReference>
<accession>A0A8H4UN75</accession>
<evidence type="ECO:0000256" key="1">
    <source>
        <dbReference type="ARBA" id="ARBA00004141"/>
    </source>
</evidence>